<evidence type="ECO:0000256" key="4">
    <source>
        <dbReference type="ARBA" id="ARBA00022519"/>
    </source>
</evidence>
<dbReference type="PRINTS" id="PR00864">
    <property type="entry name" value="PREPILNPTASE"/>
</dbReference>
<feature type="transmembrane region" description="Helical" evidence="10">
    <location>
        <begin position="250"/>
        <end position="275"/>
    </location>
</feature>
<dbReference type="GO" id="GO:0005886">
    <property type="term" value="C:plasma membrane"/>
    <property type="evidence" value="ECO:0007669"/>
    <property type="project" value="UniProtKB-SubCell"/>
</dbReference>
<dbReference type="Pfam" id="PF01478">
    <property type="entry name" value="Peptidase_A24"/>
    <property type="match status" value="1"/>
</dbReference>
<dbReference type="EMBL" id="RKHL01000001">
    <property type="protein sequence ID" value="ROR80012.1"/>
    <property type="molecule type" value="Genomic_DNA"/>
</dbReference>
<feature type="transmembrane region" description="Helical" evidence="10">
    <location>
        <begin position="12"/>
        <end position="34"/>
    </location>
</feature>
<evidence type="ECO:0000259" key="11">
    <source>
        <dbReference type="Pfam" id="PF01478"/>
    </source>
</evidence>
<keyword evidence="9" id="KW-0378">Hydrolase</keyword>
<dbReference type="InterPro" id="IPR014032">
    <property type="entry name" value="Peptidase_A24A_bac"/>
</dbReference>
<evidence type="ECO:0000256" key="1">
    <source>
        <dbReference type="ARBA" id="ARBA00004429"/>
    </source>
</evidence>
<dbReference type="AlphaFoldDB" id="A0A3N2BXV9"/>
<evidence type="ECO:0000313" key="13">
    <source>
        <dbReference type="EMBL" id="ROR80012.1"/>
    </source>
</evidence>
<comment type="caution">
    <text evidence="13">The sequence shown here is derived from an EMBL/GenBank/DDBJ whole genome shotgun (WGS) entry which is preliminary data.</text>
</comment>
<dbReference type="RefSeq" id="WP_085511586.1">
    <property type="nucleotide sequence ID" value="NZ_FXAP01000002.1"/>
</dbReference>
<dbReference type="GO" id="GO:0006465">
    <property type="term" value="P:signal peptide processing"/>
    <property type="evidence" value="ECO:0007669"/>
    <property type="project" value="TreeGrafter"/>
</dbReference>
<dbReference type="InterPro" id="IPR000045">
    <property type="entry name" value="Prepilin_IV_endopep_pep"/>
</dbReference>
<evidence type="ECO:0000313" key="14">
    <source>
        <dbReference type="Proteomes" id="UP000266915"/>
    </source>
</evidence>
<keyword evidence="5 9" id="KW-0812">Transmembrane</keyword>
<keyword evidence="9" id="KW-0645">Protease</keyword>
<comment type="subcellular location">
    <subcellularLocation>
        <location evidence="1">Cell inner membrane</location>
        <topology evidence="1">Multi-pass membrane protein</topology>
    </subcellularLocation>
    <subcellularLocation>
        <location evidence="9">Cell membrane</location>
        <topology evidence="9">Multi-pass membrane protein</topology>
    </subcellularLocation>
</comment>
<evidence type="ECO:0000256" key="8">
    <source>
        <dbReference type="RuleBase" id="RU003793"/>
    </source>
</evidence>
<dbReference type="GO" id="GO:0032259">
    <property type="term" value="P:methylation"/>
    <property type="evidence" value="ECO:0007669"/>
    <property type="project" value="UniProtKB-KW"/>
</dbReference>
<dbReference type="Proteomes" id="UP000266915">
    <property type="component" value="Unassembled WGS sequence"/>
</dbReference>
<feature type="transmembrane region" description="Helical" evidence="10">
    <location>
        <begin position="170"/>
        <end position="187"/>
    </location>
</feature>
<keyword evidence="3" id="KW-1003">Cell membrane</keyword>
<comment type="function">
    <text evidence="9">Plays an essential role in type IV pili and type II pseudopili formation by proteolytically removing the leader sequence from substrate proteins and subsequently monomethylating the alpha-amino group of the newly exposed N-terminal phenylalanine.</text>
</comment>
<keyword evidence="7 10" id="KW-0472">Membrane</keyword>
<reference evidence="13 14" key="1">
    <citation type="submission" date="2018-11" db="EMBL/GenBank/DDBJ databases">
        <title>Sequencing the genomes of 1000 actinobacteria strains.</title>
        <authorList>
            <person name="Klenk H.-P."/>
        </authorList>
    </citation>
    <scope>NUCLEOTIDE SEQUENCE [LARGE SCALE GENOMIC DNA]</scope>
    <source>
        <strain evidence="13 14">DSM 14012</strain>
    </source>
</reference>
<evidence type="ECO:0000256" key="6">
    <source>
        <dbReference type="ARBA" id="ARBA00022989"/>
    </source>
</evidence>
<evidence type="ECO:0000256" key="3">
    <source>
        <dbReference type="ARBA" id="ARBA00022475"/>
    </source>
</evidence>
<organism evidence="13 14">
    <name type="scientific">Plantibacter flavus</name>
    <dbReference type="NCBI Taxonomy" id="150123"/>
    <lineage>
        <taxon>Bacteria</taxon>
        <taxon>Bacillati</taxon>
        <taxon>Actinomycetota</taxon>
        <taxon>Actinomycetes</taxon>
        <taxon>Micrococcales</taxon>
        <taxon>Microbacteriaceae</taxon>
        <taxon>Plantibacter</taxon>
    </lineage>
</organism>
<dbReference type="EC" id="2.1.1.-" evidence="9"/>
<keyword evidence="6 10" id="KW-1133">Transmembrane helix</keyword>
<name>A0A3N2BXV9_9MICO</name>
<dbReference type="PANTHER" id="PTHR30487:SF0">
    <property type="entry name" value="PREPILIN LEADER PEPTIDASE_N-METHYLTRANSFERASE-RELATED"/>
    <property type="match status" value="1"/>
</dbReference>
<feature type="transmembrane region" description="Helical" evidence="10">
    <location>
        <begin position="218"/>
        <end position="238"/>
    </location>
</feature>
<evidence type="ECO:0000259" key="12">
    <source>
        <dbReference type="Pfam" id="PF06750"/>
    </source>
</evidence>
<dbReference type="InterPro" id="IPR010627">
    <property type="entry name" value="Prepilin_pept_A24_N"/>
</dbReference>
<feature type="transmembrane region" description="Helical" evidence="10">
    <location>
        <begin position="146"/>
        <end position="164"/>
    </location>
</feature>
<dbReference type="Pfam" id="PF06750">
    <property type="entry name" value="A24_N_bact"/>
    <property type="match status" value="1"/>
</dbReference>
<dbReference type="Gene3D" id="1.20.120.1220">
    <property type="match status" value="1"/>
</dbReference>
<evidence type="ECO:0000256" key="7">
    <source>
        <dbReference type="ARBA" id="ARBA00023136"/>
    </source>
</evidence>
<feature type="transmembrane region" description="Helical" evidence="10">
    <location>
        <begin position="81"/>
        <end position="102"/>
    </location>
</feature>
<dbReference type="InterPro" id="IPR050882">
    <property type="entry name" value="Prepilin_peptidase/N-MTase"/>
</dbReference>
<evidence type="ECO:0000256" key="5">
    <source>
        <dbReference type="ARBA" id="ARBA00022692"/>
    </source>
</evidence>
<evidence type="ECO:0000256" key="2">
    <source>
        <dbReference type="ARBA" id="ARBA00005801"/>
    </source>
</evidence>
<evidence type="ECO:0000256" key="10">
    <source>
        <dbReference type="SAM" id="Phobius"/>
    </source>
</evidence>
<keyword evidence="9" id="KW-0511">Multifunctional enzyme</keyword>
<keyword evidence="4" id="KW-0997">Cell inner membrane</keyword>
<gene>
    <name evidence="13" type="ORF">EDD42_0043</name>
</gene>
<feature type="transmembrane region" description="Helical" evidence="10">
    <location>
        <begin position="114"/>
        <end position="134"/>
    </location>
</feature>
<evidence type="ECO:0000256" key="9">
    <source>
        <dbReference type="RuleBase" id="RU003794"/>
    </source>
</evidence>
<keyword evidence="9 13" id="KW-0489">Methyltransferase</keyword>
<comment type="similarity">
    <text evidence="2 8">Belongs to the peptidase A24 family.</text>
</comment>
<sequence length="280" mass="29667">MITIPDLGIVLPLALAGFAGLLVGSFLNVVIYRVPAGLSLVRPRSACPECGTQLRAMENLPVLSWLMLRGRCRHCHTRISAIYPLVEVGTALSFALVTAWLIAAHERTTSAAAFWVNFVAFLYLAAVSICLTLIDTRTHRLPDRIVLPMYPVGAVLFAVGAATGSGVQPLVTALLGAVGFWAAYALLRFAYPQGMGLGDVKLAGAVGLFAGWCGWESAVVAFFAPFILGGLHATVLLLTRRVTRKTPLPFGPWIISGTWLGVIAGPSVVAGYLALVGLTL</sequence>
<feature type="domain" description="Prepilin peptidase A24 N-terminal" evidence="12">
    <location>
        <begin position="19"/>
        <end position="98"/>
    </location>
</feature>
<proteinExistence type="inferred from homology"/>
<keyword evidence="14" id="KW-1185">Reference proteome</keyword>
<accession>A0A3N2BXV9</accession>
<keyword evidence="9 13" id="KW-0808">Transferase</keyword>
<dbReference type="PANTHER" id="PTHR30487">
    <property type="entry name" value="TYPE 4 PREPILIN-LIKE PROTEINS LEADER PEPTIDE-PROCESSING ENZYME"/>
    <property type="match status" value="1"/>
</dbReference>
<dbReference type="GO" id="GO:0008168">
    <property type="term" value="F:methyltransferase activity"/>
    <property type="evidence" value="ECO:0007669"/>
    <property type="project" value="UniProtKB-KW"/>
</dbReference>
<protein>
    <recommendedName>
        <fullName evidence="9">Prepilin leader peptidase/N-methyltransferase</fullName>
        <ecNumber evidence="9">2.1.1.-</ecNumber>
        <ecNumber evidence="9">3.4.23.43</ecNumber>
    </recommendedName>
</protein>
<dbReference type="EC" id="3.4.23.43" evidence="9"/>
<dbReference type="GO" id="GO:0004190">
    <property type="term" value="F:aspartic-type endopeptidase activity"/>
    <property type="evidence" value="ECO:0007669"/>
    <property type="project" value="UniProtKB-EC"/>
</dbReference>
<feature type="domain" description="Prepilin type IV endopeptidase peptidase" evidence="11">
    <location>
        <begin position="123"/>
        <end position="232"/>
    </location>
</feature>
<comment type="catalytic activity">
    <reaction evidence="9">
        <text>Typically cleaves a -Gly-|-Phe- bond to release an N-terminal, basic peptide of 5-8 residues from type IV prepilin, and then N-methylates the new N-terminal amino group, the methyl donor being S-adenosyl-L-methionine.</text>
        <dbReference type="EC" id="3.4.23.43"/>
    </reaction>
</comment>